<dbReference type="EMBL" id="RRYP01006313">
    <property type="protein sequence ID" value="TNV81304.1"/>
    <property type="molecule type" value="Genomic_DNA"/>
</dbReference>
<comment type="caution">
    <text evidence="2">The sequence shown here is derived from an EMBL/GenBank/DDBJ whole genome shotgun (WGS) entry which is preliminary data.</text>
</comment>
<protein>
    <submittedName>
        <fullName evidence="2">Uncharacterized protein</fullName>
    </submittedName>
</protein>
<evidence type="ECO:0000256" key="1">
    <source>
        <dbReference type="SAM" id="MobiDB-lite"/>
    </source>
</evidence>
<feature type="compositionally biased region" description="Acidic residues" evidence="1">
    <location>
        <begin position="91"/>
        <end position="100"/>
    </location>
</feature>
<keyword evidence="3" id="KW-1185">Reference proteome</keyword>
<organism evidence="2 3">
    <name type="scientific">Halteria grandinella</name>
    <dbReference type="NCBI Taxonomy" id="5974"/>
    <lineage>
        <taxon>Eukaryota</taxon>
        <taxon>Sar</taxon>
        <taxon>Alveolata</taxon>
        <taxon>Ciliophora</taxon>
        <taxon>Intramacronucleata</taxon>
        <taxon>Spirotrichea</taxon>
        <taxon>Stichotrichia</taxon>
        <taxon>Sporadotrichida</taxon>
        <taxon>Halteriidae</taxon>
        <taxon>Halteria</taxon>
    </lineage>
</organism>
<dbReference type="AlphaFoldDB" id="A0A8J8T3X3"/>
<sequence>MESSFNQLLAQISGTAEVIFVQKRGDQLIRGRIDERSKQVSNASDFRLIQDYKRNHGLGKEWKGEVVPRDGEEAIPEEAREGQDREPNANQEEDELRFDR</sequence>
<evidence type="ECO:0000313" key="2">
    <source>
        <dbReference type="EMBL" id="TNV81304.1"/>
    </source>
</evidence>
<accession>A0A8J8T3X3</accession>
<reference evidence="2" key="1">
    <citation type="submission" date="2019-06" db="EMBL/GenBank/DDBJ databases">
        <authorList>
            <person name="Zheng W."/>
        </authorList>
    </citation>
    <scope>NUCLEOTIDE SEQUENCE</scope>
    <source>
        <strain evidence="2">QDHG01</strain>
    </source>
</reference>
<evidence type="ECO:0000313" key="3">
    <source>
        <dbReference type="Proteomes" id="UP000785679"/>
    </source>
</evidence>
<name>A0A8J8T3X3_HALGN</name>
<feature type="compositionally biased region" description="Basic and acidic residues" evidence="1">
    <location>
        <begin position="65"/>
        <end position="87"/>
    </location>
</feature>
<dbReference type="Proteomes" id="UP000785679">
    <property type="component" value="Unassembled WGS sequence"/>
</dbReference>
<proteinExistence type="predicted"/>
<gene>
    <name evidence="2" type="ORF">FGO68_gene10303</name>
</gene>
<feature type="region of interest" description="Disordered" evidence="1">
    <location>
        <begin position="65"/>
        <end position="100"/>
    </location>
</feature>